<proteinExistence type="predicted"/>
<protein>
    <submittedName>
        <fullName evidence="1">Uncharacterized protein</fullName>
    </submittedName>
</protein>
<dbReference type="AlphaFoldDB" id="A0AA47NA65"/>
<gene>
    <name evidence="1" type="ORF">N1851_002950</name>
</gene>
<sequence length="138" mass="15705">MFCVVQYTNKSVAVVPKLWYKDGYTLWPTYTSDERIHRAVKFAEVPGQDWTKHPVRLLKSYDDFMSAWHGMKQSLTCDTSELDSDEEIEAGGRGKRPHKPIDIVILYTSTTHPASAILMFSISTTLPFRAPLLFCTSS</sequence>
<accession>A0AA47NA65</accession>
<comment type="caution">
    <text evidence="1">The sequence shown here is derived from an EMBL/GenBank/DDBJ whole genome shotgun (WGS) entry which is preliminary data.</text>
</comment>
<keyword evidence="2" id="KW-1185">Reference proteome</keyword>
<organism evidence="1 2">
    <name type="scientific">Merluccius polli</name>
    <name type="common">Benguela hake</name>
    <name type="synonym">Merluccius cadenati</name>
    <dbReference type="NCBI Taxonomy" id="89951"/>
    <lineage>
        <taxon>Eukaryota</taxon>
        <taxon>Metazoa</taxon>
        <taxon>Chordata</taxon>
        <taxon>Craniata</taxon>
        <taxon>Vertebrata</taxon>
        <taxon>Euteleostomi</taxon>
        <taxon>Actinopterygii</taxon>
        <taxon>Neopterygii</taxon>
        <taxon>Teleostei</taxon>
        <taxon>Neoteleostei</taxon>
        <taxon>Acanthomorphata</taxon>
        <taxon>Zeiogadaria</taxon>
        <taxon>Gadariae</taxon>
        <taxon>Gadiformes</taxon>
        <taxon>Gadoidei</taxon>
        <taxon>Merlucciidae</taxon>
        <taxon>Merluccius</taxon>
    </lineage>
</organism>
<dbReference type="Proteomes" id="UP001174136">
    <property type="component" value="Unassembled WGS sequence"/>
</dbReference>
<evidence type="ECO:0000313" key="2">
    <source>
        <dbReference type="Proteomes" id="UP001174136"/>
    </source>
</evidence>
<evidence type="ECO:0000313" key="1">
    <source>
        <dbReference type="EMBL" id="KAK0154735.1"/>
    </source>
</evidence>
<dbReference type="EMBL" id="JAOPHQ010000353">
    <property type="protein sequence ID" value="KAK0154735.1"/>
    <property type="molecule type" value="Genomic_DNA"/>
</dbReference>
<reference evidence="1" key="1">
    <citation type="journal article" date="2023" name="Front. Mar. Sci.">
        <title>A new Merluccius polli reference genome to investigate the effects of global change in West African waters.</title>
        <authorList>
            <person name="Mateo J.L."/>
            <person name="Blanco-Fernandez C."/>
            <person name="Garcia-Vazquez E."/>
            <person name="Machado-Schiaffino G."/>
        </authorList>
    </citation>
    <scope>NUCLEOTIDE SEQUENCE</scope>
    <source>
        <strain evidence="1">C29</strain>
        <tissue evidence="1">Fin</tissue>
    </source>
</reference>
<name>A0AA47NA65_MERPO</name>